<dbReference type="EMBL" id="UYJE01004017">
    <property type="protein sequence ID" value="VDI24336.1"/>
    <property type="molecule type" value="Genomic_DNA"/>
</dbReference>
<dbReference type="AlphaFoldDB" id="A0A8B6DS53"/>
<comment type="caution">
    <text evidence="3">The sequence shown here is derived from an EMBL/GenBank/DDBJ whole genome shotgun (WGS) entry which is preliminary data.</text>
</comment>
<dbReference type="Gene3D" id="4.10.530.10">
    <property type="entry name" value="Gamma-fibrinogen Carboxyl Terminal Fragment, domain 2"/>
    <property type="match status" value="1"/>
</dbReference>
<dbReference type="NCBIfam" id="NF040941">
    <property type="entry name" value="GGGWT_bact"/>
    <property type="match status" value="2"/>
</dbReference>
<proteinExistence type="predicted"/>
<dbReference type="PROSITE" id="PS00514">
    <property type="entry name" value="FIBRINOGEN_C_1"/>
    <property type="match status" value="2"/>
</dbReference>
<organism evidence="3 4">
    <name type="scientific">Mytilus galloprovincialis</name>
    <name type="common">Mediterranean mussel</name>
    <dbReference type="NCBI Taxonomy" id="29158"/>
    <lineage>
        <taxon>Eukaryota</taxon>
        <taxon>Metazoa</taxon>
        <taxon>Spiralia</taxon>
        <taxon>Lophotrochozoa</taxon>
        <taxon>Mollusca</taxon>
        <taxon>Bivalvia</taxon>
        <taxon>Autobranchia</taxon>
        <taxon>Pteriomorphia</taxon>
        <taxon>Mytilida</taxon>
        <taxon>Mytiloidea</taxon>
        <taxon>Mytilidae</taxon>
        <taxon>Mytilinae</taxon>
        <taxon>Mytilus</taxon>
    </lineage>
</organism>
<feature type="domain" description="Fibrinogen C-terminal" evidence="2">
    <location>
        <begin position="22"/>
        <end position="238"/>
    </location>
</feature>
<gene>
    <name evidence="3" type="ORF">MGAL_10B076651</name>
</gene>
<accession>A0A8B6DS53</accession>
<evidence type="ECO:0000313" key="3">
    <source>
        <dbReference type="EMBL" id="VDI24336.1"/>
    </source>
</evidence>
<evidence type="ECO:0000259" key="2">
    <source>
        <dbReference type="PROSITE" id="PS51406"/>
    </source>
</evidence>
<dbReference type="OrthoDB" id="6129197at2759"/>
<dbReference type="GO" id="GO:0005615">
    <property type="term" value="C:extracellular space"/>
    <property type="evidence" value="ECO:0007669"/>
    <property type="project" value="TreeGrafter"/>
</dbReference>
<keyword evidence="1" id="KW-1015">Disulfide bond</keyword>
<reference evidence="3" key="1">
    <citation type="submission" date="2018-11" db="EMBL/GenBank/DDBJ databases">
        <authorList>
            <person name="Alioto T."/>
            <person name="Alioto T."/>
        </authorList>
    </citation>
    <scope>NUCLEOTIDE SEQUENCE</scope>
</reference>
<dbReference type="InterPro" id="IPR014716">
    <property type="entry name" value="Fibrinogen_a/b/g_C_1"/>
</dbReference>
<dbReference type="PANTHER" id="PTHR19143:SF458">
    <property type="entry name" value="FIBRINOGEN C-TERMINAL DOMAIN-CONTAINING PROTEIN-RELATED"/>
    <property type="match status" value="1"/>
</dbReference>
<evidence type="ECO:0000256" key="1">
    <source>
        <dbReference type="ARBA" id="ARBA00023157"/>
    </source>
</evidence>
<dbReference type="PANTHER" id="PTHR19143">
    <property type="entry name" value="FIBRINOGEN/TENASCIN/ANGIOPOEITIN"/>
    <property type="match status" value="1"/>
</dbReference>
<dbReference type="InterPro" id="IPR020837">
    <property type="entry name" value="Fibrinogen_CS"/>
</dbReference>
<dbReference type="InterPro" id="IPR036056">
    <property type="entry name" value="Fibrinogen-like_C"/>
</dbReference>
<dbReference type="FunFam" id="3.90.215.10:FF:000001">
    <property type="entry name" value="Tenascin isoform 1"/>
    <property type="match status" value="1"/>
</dbReference>
<feature type="non-terminal residue" evidence="3">
    <location>
        <position position="416"/>
    </location>
</feature>
<feature type="domain" description="Fibrinogen C-terminal" evidence="2">
    <location>
        <begin position="281"/>
        <end position="416"/>
    </location>
</feature>
<dbReference type="CDD" id="cd00087">
    <property type="entry name" value="FReD"/>
    <property type="match status" value="2"/>
</dbReference>
<feature type="domain" description="Fibrinogen C-terminal" evidence="2">
    <location>
        <begin position="240"/>
        <end position="279"/>
    </location>
</feature>
<dbReference type="Proteomes" id="UP000596742">
    <property type="component" value="Unassembled WGS sequence"/>
</dbReference>
<dbReference type="Gene3D" id="3.90.215.10">
    <property type="entry name" value="Gamma Fibrinogen, chain A, domain 1"/>
    <property type="match status" value="3"/>
</dbReference>
<protein>
    <recommendedName>
        <fullName evidence="2">Fibrinogen C-terminal domain-containing protein</fullName>
    </recommendedName>
</protein>
<sequence>ERVAEVSDKVAKRITKRTSPCEDLGFRPSDCGDLKKSKYKSGIYKIYPDRSTGFYVYCDMRNYGGGWTVFQRRTNGYVGFYRDWRAYNEGFGNLKADFWLGNEYLSKLTQQGYYILRIDMWDFHYNHRYAIYNTFVVKNEMSGYKLEVAKYTGNAGDSLSEHNGYRFSTWDRDNDVSRTNCAERYKGGWWYNKCHRSNLNGKYLNGYHSSYADGVNWYDWKGYHYSLKRTRIVDHERPSDCGDLKKSEYKSGVYKIYPDGTSGFHVFCDMETDEGGWTVRNEYLYKITEQGYYILRIDMEDFANNHKYAIYEKFAVENEKLGYKLKVAGYTGNAGDSFSKHNGYRFTTRDRDNDAYSRNCAEVFYGAWWYTNCHNSNLNGMYLMGKNSFYGTGVIWNTWKGYKYSLKTTRMMVRRA</sequence>
<name>A0A8B6DS53_MYTGA</name>
<dbReference type="InterPro" id="IPR050373">
    <property type="entry name" value="Fibrinogen_C-term_domain"/>
</dbReference>
<dbReference type="PROSITE" id="PS51406">
    <property type="entry name" value="FIBRINOGEN_C_2"/>
    <property type="match status" value="3"/>
</dbReference>
<dbReference type="InterPro" id="IPR002181">
    <property type="entry name" value="Fibrinogen_a/b/g_C_dom"/>
</dbReference>
<dbReference type="SUPFAM" id="SSF56496">
    <property type="entry name" value="Fibrinogen C-terminal domain-like"/>
    <property type="match status" value="2"/>
</dbReference>
<keyword evidence="4" id="KW-1185">Reference proteome</keyword>
<dbReference type="Pfam" id="PF00147">
    <property type="entry name" value="Fibrinogen_C"/>
    <property type="match status" value="3"/>
</dbReference>
<evidence type="ECO:0000313" key="4">
    <source>
        <dbReference type="Proteomes" id="UP000596742"/>
    </source>
</evidence>
<dbReference type="SMART" id="SM00186">
    <property type="entry name" value="FBG"/>
    <property type="match status" value="2"/>
</dbReference>